<keyword evidence="4 6" id="KW-0808">Transferase</keyword>
<comment type="caution">
    <text evidence="9">The sequence shown here is derived from an EMBL/GenBank/DDBJ whole genome shotgun (WGS) entry which is preliminary data.</text>
</comment>
<dbReference type="PANTHER" id="PTHR11739:SF11">
    <property type="entry name" value="CITRATE_2-METHYLCITRATE SYNTHASE"/>
    <property type="match status" value="1"/>
</dbReference>
<dbReference type="UniPathway" id="UPA00223"/>
<evidence type="ECO:0000256" key="1">
    <source>
        <dbReference type="ARBA" id="ARBA00004751"/>
    </source>
</evidence>
<dbReference type="GO" id="GO:0005975">
    <property type="term" value="P:carbohydrate metabolic process"/>
    <property type="evidence" value="ECO:0007669"/>
    <property type="project" value="TreeGrafter"/>
</dbReference>
<dbReference type="InterPro" id="IPR002020">
    <property type="entry name" value="Citrate_synthase"/>
</dbReference>
<evidence type="ECO:0000256" key="8">
    <source>
        <dbReference type="RuleBase" id="RU003406"/>
    </source>
</evidence>
<evidence type="ECO:0000256" key="4">
    <source>
        <dbReference type="ARBA" id="ARBA00022679"/>
    </source>
</evidence>
<gene>
    <name evidence="9" type="primary">mmgD</name>
    <name evidence="9" type="ORF">FN960_09160</name>
</gene>
<dbReference type="PIRSF" id="PIRSF001369">
    <property type="entry name" value="Citrate_synth"/>
    <property type="match status" value="1"/>
</dbReference>
<dbReference type="PRINTS" id="PR00143">
    <property type="entry name" value="CITRTSNTHASE"/>
</dbReference>
<dbReference type="OrthoDB" id="9800864at2"/>
<dbReference type="NCBIfam" id="NF009004">
    <property type="entry name" value="PRK12349.1"/>
    <property type="match status" value="1"/>
</dbReference>
<evidence type="ECO:0000256" key="7">
    <source>
        <dbReference type="PIRSR" id="PIRSR001369-1"/>
    </source>
</evidence>
<dbReference type="GO" id="GO:0036440">
    <property type="term" value="F:citrate synthase activity"/>
    <property type="evidence" value="ECO:0007669"/>
    <property type="project" value="UniProtKB-EC"/>
</dbReference>
<dbReference type="InterPro" id="IPR036969">
    <property type="entry name" value="Citrate_synthase_sf"/>
</dbReference>
<feature type="active site" evidence="7">
    <location>
        <position position="302"/>
    </location>
</feature>
<proteinExistence type="inferred from homology"/>
<evidence type="ECO:0000256" key="6">
    <source>
        <dbReference type="PIRNR" id="PIRNR001369"/>
    </source>
</evidence>
<dbReference type="PANTHER" id="PTHR11739">
    <property type="entry name" value="CITRATE SYNTHASE"/>
    <property type="match status" value="1"/>
</dbReference>
<dbReference type="Pfam" id="PF00285">
    <property type="entry name" value="Citrate_synt"/>
    <property type="match status" value="1"/>
</dbReference>
<dbReference type="SUPFAM" id="SSF48256">
    <property type="entry name" value="Citrate synthase"/>
    <property type="match status" value="1"/>
</dbReference>
<dbReference type="CDD" id="cd06118">
    <property type="entry name" value="citrate_synt_like_1"/>
    <property type="match status" value="1"/>
</dbReference>
<dbReference type="InterPro" id="IPR016143">
    <property type="entry name" value="Citrate_synth-like_sm_a-sub"/>
</dbReference>
<comment type="pathway">
    <text evidence="1">Carbohydrate metabolism; tricarboxylic acid cycle; isocitrate from oxaloacetate: step 1/2.</text>
</comment>
<sequence>MRRVLRPIKSYVRVIEERNESALINVLTQFQSFNKLGGIQLPAEPLFKPGLQDVVALETSISLLDTEREQIIIKGFELIELSQEIDYVAMIHLLLEGSLPDASQAEKVKKRLGKDRQVQKDLWPLLAQLPASTHPMDAQRTALSVIAGYDQNLDDRSTAANVERAYRLLAQMPIITANSYRLLQGQSPLTPDESLSYSANFLYLLTENVPSKLSERIFDLSLLLYSEHELPNSTFAARVIASTLSDMYGALTGAVSSLKGQLHGGANEAVMYMLLEADSPEDFEALLLQKLSQKEKIMGFGHRVYAKKMDPRALIMKRALMDLSEHQGNDSFLRMCEAGEALMEREKGLYPNLDYYAAPVYYMLGIPISLYTPIFFCSRLAGLTAHIIEQHEANRLFRPRVHYTGAPYQSI</sequence>
<dbReference type="GO" id="GO:0005829">
    <property type="term" value="C:cytosol"/>
    <property type="evidence" value="ECO:0007669"/>
    <property type="project" value="TreeGrafter"/>
</dbReference>
<dbReference type="GO" id="GO:0006099">
    <property type="term" value="P:tricarboxylic acid cycle"/>
    <property type="evidence" value="ECO:0007669"/>
    <property type="project" value="UniProtKB-UniPathway"/>
</dbReference>
<evidence type="ECO:0000256" key="2">
    <source>
        <dbReference type="ARBA" id="ARBA00010566"/>
    </source>
</evidence>
<evidence type="ECO:0000256" key="5">
    <source>
        <dbReference type="ARBA" id="ARBA00049288"/>
    </source>
</evidence>
<organism evidence="9 10">
    <name type="scientific">Alkalicoccobacillus porphyridii</name>
    <dbReference type="NCBI Taxonomy" id="2597270"/>
    <lineage>
        <taxon>Bacteria</taxon>
        <taxon>Bacillati</taxon>
        <taxon>Bacillota</taxon>
        <taxon>Bacilli</taxon>
        <taxon>Bacillales</taxon>
        <taxon>Bacillaceae</taxon>
        <taxon>Alkalicoccobacillus</taxon>
    </lineage>
</organism>
<protein>
    <recommendedName>
        <fullName evidence="6">Citrate synthase</fullName>
    </recommendedName>
</protein>
<name>A0A553ZYL0_9BACI</name>
<dbReference type="Proteomes" id="UP000318521">
    <property type="component" value="Unassembled WGS sequence"/>
</dbReference>
<comment type="similarity">
    <text evidence="2 6 8">Belongs to the citrate synthase family.</text>
</comment>
<evidence type="ECO:0000256" key="3">
    <source>
        <dbReference type="ARBA" id="ARBA00022532"/>
    </source>
</evidence>
<dbReference type="InterPro" id="IPR024176">
    <property type="entry name" value="Citrate_synthase_bac-typ"/>
</dbReference>
<comment type="catalytic activity">
    <reaction evidence="5">
        <text>oxaloacetate + acetyl-CoA + H2O = citrate + CoA + H(+)</text>
        <dbReference type="Rhea" id="RHEA:16845"/>
        <dbReference type="ChEBI" id="CHEBI:15377"/>
        <dbReference type="ChEBI" id="CHEBI:15378"/>
        <dbReference type="ChEBI" id="CHEBI:16452"/>
        <dbReference type="ChEBI" id="CHEBI:16947"/>
        <dbReference type="ChEBI" id="CHEBI:57287"/>
        <dbReference type="ChEBI" id="CHEBI:57288"/>
        <dbReference type="EC" id="2.3.3.16"/>
    </reaction>
</comment>
<keyword evidence="10" id="KW-1185">Reference proteome</keyword>
<dbReference type="EMBL" id="VLXZ01000005">
    <property type="protein sequence ID" value="TSB46524.1"/>
    <property type="molecule type" value="Genomic_DNA"/>
</dbReference>
<evidence type="ECO:0000313" key="9">
    <source>
        <dbReference type="EMBL" id="TSB46524.1"/>
    </source>
</evidence>
<dbReference type="FunFam" id="1.10.230.10:FF:000003">
    <property type="entry name" value="Citrate synthase"/>
    <property type="match status" value="1"/>
</dbReference>
<dbReference type="PROSITE" id="PS00480">
    <property type="entry name" value="CITRATE_SYNTHASE"/>
    <property type="match status" value="1"/>
</dbReference>
<evidence type="ECO:0000313" key="10">
    <source>
        <dbReference type="Proteomes" id="UP000318521"/>
    </source>
</evidence>
<reference evidence="9 10" key="1">
    <citation type="submission" date="2019-07" db="EMBL/GenBank/DDBJ databases">
        <authorList>
            <person name="Park Y.J."/>
            <person name="Jeong S.E."/>
            <person name="Jung H.S."/>
        </authorList>
    </citation>
    <scope>NUCLEOTIDE SEQUENCE [LARGE SCALE GENOMIC DNA]</scope>
    <source>
        <strain evidence="10">P16(2019)</strain>
    </source>
</reference>
<dbReference type="InterPro" id="IPR019810">
    <property type="entry name" value="Citrate_synthase_AS"/>
</dbReference>
<feature type="active site" evidence="7">
    <location>
        <position position="354"/>
    </location>
</feature>
<dbReference type="AlphaFoldDB" id="A0A553ZYL0"/>
<dbReference type="InterPro" id="IPR016142">
    <property type="entry name" value="Citrate_synth-like_lrg_a-sub"/>
</dbReference>
<dbReference type="Gene3D" id="1.10.580.10">
    <property type="entry name" value="Citrate Synthase, domain 1"/>
    <property type="match status" value="1"/>
</dbReference>
<keyword evidence="3" id="KW-0816">Tricarboxylic acid cycle</keyword>
<accession>A0A553ZYL0</accession>
<dbReference type="Gene3D" id="1.10.230.10">
    <property type="entry name" value="Cytochrome P450-Terp, domain 2"/>
    <property type="match status" value="1"/>
</dbReference>